<evidence type="ECO:0000256" key="5">
    <source>
        <dbReference type="ARBA" id="ARBA00023002"/>
    </source>
</evidence>
<evidence type="ECO:0000256" key="3">
    <source>
        <dbReference type="ARBA" id="ARBA00022630"/>
    </source>
</evidence>
<reference evidence="8 10" key="1">
    <citation type="submission" date="2016-01" db="EMBL/GenBank/DDBJ databases">
        <title>The new phylogeny of the genus Mycobacterium.</title>
        <authorList>
            <person name="Tarcisio F."/>
            <person name="Conor M."/>
            <person name="Antonella G."/>
            <person name="Elisabetta G."/>
            <person name="Giulia F.S."/>
            <person name="Sara T."/>
            <person name="Anna F."/>
            <person name="Clotilde B."/>
            <person name="Roberto B."/>
            <person name="Veronica D.S."/>
            <person name="Fabio R."/>
            <person name="Monica P."/>
            <person name="Olivier J."/>
            <person name="Enrico T."/>
            <person name="Nicola S."/>
        </authorList>
    </citation>
    <scope>NUCLEOTIDE SEQUENCE [LARGE SCALE GENOMIC DNA]</scope>
    <source>
        <strain evidence="8 10">DSM 44243</strain>
    </source>
</reference>
<dbReference type="OrthoDB" id="545125at2"/>
<dbReference type="EMBL" id="LQOM01000024">
    <property type="protein sequence ID" value="ORV14750.1"/>
    <property type="molecule type" value="Genomic_DNA"/>
</dbReference>
<dbReference type="InterPro" id="IPR036318">
    <property type="entry name" value="FAD-bd_PCMH-like_sf"/>
</dbReference>
<gene>
    <name evidence="8" type="ORF">AWB95_09035</name>
    <name evidence="9" type="ORF">CQY23_05070</name>
</gene>
<accession>A0A1X1RSD8</accession>
<dbReference type="PANTHER" id="PTHR42973:SF39">
    <property type="entry name" value="FAD-BINDING PCMH-TYPE DOMAIN-CONTAINING PROTEIN"/>
    <property type="match status" value="1"/>
</dbReference>
<keyword evidence="10" id="KW-1185">Reference proteome</keyword>
<keyword evidence="5" id="KW-0560">Oxidoreductase</keyword>
<name>A0A1X1RSD8_MYCCE</name>
<keyword evidence="4" id="KW-0274">FAD</keyword>
<evidence type="ECO:0000313" key="9">
    <source>
        <dbReference type="EMBL" id="PIB80005.1"/>
    </source>
</evidence>
<dbReference type="RefSeq" id="WP_062541430.1">
    <property type="nucleotide sequence ID" value="NZ_BBUN01000421.1"/>
</dbReference>
<protein>
    <submittedName>
        <fullName evidence="8 9">Oxidoreductase</fullName>
    </submittedName>
</protein>
<dbReference type="InterPro" id="IPR006093">
    <property type="entry name" value="Oxy_OxRdtase_FAD_BS"/>
</dbReference>
<evidence type="ECO:0000259" key="7">
    <source>
        <dbReference type="PROSITE" id="PS51387"/>
    </source>
</evidence>
<dbReference type="AlphaFoldDB" id="A0A1X1RSD8"/>
<dbReference type="Proteomes" id="UP000230971">
    <property type="component" value="Unassembled WGS sequence"/>
</dbReference>
<evidence type="ECO:0000256" key="4">
    <source>
        <dbReference type="ARBA" id="ARBA00022827"/>
    </source>
</evidence>
<evidence type="ECO:0000313" key="10">
    <source>
        <dbReference type="Proteomes" id="UP000193907"/>
    </source>
</evidence>
<dbReference type="STRING" id="28045.AWB95_09035"/>
<dbReference type="InterPro" id="IPR006094">
    <property type="entry name" value="Oxid_FAD_bind_N"/>
</dbReference>
<sequence>MICLSADKSFFRGSDGYEAARRATVWNGLLPDRFPDVIVQAHDTDDVVAALRYARAHGHRVGVRSGGHSWTASHLRDGGVLLDVSRLDHCSVDPDRMTADVGPGKVASVFATELDAQGLFFPAGHCEGICLGGYLLQGGYGWNSPTLGPACESVLGIHVVTADGEQVYCDPENHPDLYWAARGSGPGFFGVVTSFRLRVHPRPPVWGTCLYMYPIDVADEVFSWGRAVRSEIDARVELQIHTARSFPAAGRNEPGITIASPVFADSEEEAVKALAPLGTCPVIDKAIVNLAYAPTTLANWYGAVMASYPRGYRYIADSMFTSASADELLPGIRRIIETMPPHPSHFIFTGWNTSPERADKVYGLEAEIYLALYTIWRDPADDERYRDWAASNLAAMSHLSTGISLADENLCRRPARFITEPNMARLDSVRSAYDPDRRFHSWMSGAQGPGGPHWEHTPWR</sequence>
<dbReference type="PROSITE" id="PS51387">
    <property type="entry name" value="FAD_PCMH"/>
    <property type="match status" value="1"/>
</dbReference>
<evidence type="ECO:0000256" key="1">
    <source>
        <dbReference type="ARBA" id="ARBA00001974"/>
    </source>
</evidence>
<evidence type="ECO:0000313" key="11">
    <source>
        <dbReference type="Proteomes" id="UP000230971"/>
    </source>
</evidence>
<dbReference type="Proteomes" id="UP000193907">
    <property type="component" value="Unassembled WGS sequence"/>
</dbReference>
<keyword evidence="3" id="KW-0285">Flavoprotein</keyword>
<dbReference type="InterPro" id="IPR016167">
    <property type="entry name" value="FAD-bd_PCMH_sub1"/>
</dbReference>
<dbReference type="Gene3D" id="3.40.462.20">
    <property type="match status" value="1"/>
</dbReference>
<organism evidence="8 10">
    <name type="scientific">Mycobacterium celatum</name>
    <dbReference type="NCBI Taxonomy" id="28045"/>
    <lineage>
        <taxon>Bacteria</taxon>
        <taxon>Bacillati</taxon>
        <taxon>Actinomycetota</taxon>
        <taxon>Actinomycetes</taxon>
        <taxon>Mycobacteriales</taxon>
        <taxon>Mycobacteriaceae</taxon>
        <taxon>Mycobacterium</taxon>
    </lineage>
</organism>
<evidence type="ECO:0000313" key="8">
    <source>
        <dbReference type="EMBL" id="ORV14750.1"/>
    </source>
</evidence>
<dbReference type="Gene3D" id="3.30.465.10">
    <property type="match status" value="1"/>
</dbReference>
<dbReference type="InterPro" id="IPR016169">
    <property type="entry name" value="FAD-bd_PCMH_sub2"/>
</dbReference>
<feature type="domain" description="FAD-binding PCMH-type" evidence="7">
    <location>
        <begin position="31"/>
        <end position="202"/>
    </location>
</feature>
<dbReference type="InterPro" id="IPR016166">
    <property type="entry name" value="FAD-bd_PCMH"/>
</dbReference>
<dbReference type="GO" id="GO:0071949">
    <property type="term" value="F:FAD binding"/>
    <property type="evidence" value="ECO:0007669"/>
    <property type="project" value="InterPro"/>
</dbReference>
<dbReference type="Gene3D" id="3.30.43.10">
    <property type="entry name" value="Uridine Diphospho-n-acetylenolpyruvylglucosamine Reductase, domain 2"/>
    <property type="match status" value="1"/>
</dbReference>
<dbReference type="SUPFAM" id="SSF56176">
    <property type="entry name" value="FAD-binding/transporter-associated domain-like"/>
    <property type="match status" value="1"/>
</dbReference>
<feature type="region of interest" description="Disordered" evidence="6">
    <location>
        <begin position="441"/>
        <end position="460"/>
    </location>
</feature>
<dbReference type="Pfam" id="PF01565">
    <property type="entry name" value="FAD_binding_4"/>
    <property type="match status" value="1"/>
</dbReference>
<comment type="cofactor">
    <cofactor evidence="1">
        <name>FAD</name>
        <dbReference type="ChEBI" id="CHEBI:57692"/>
    </cofactor>
</comment>
<dbReference type="InterPro" id="IPR050416">
    <property type="entry name" value="FAD-linked_Oxidoreductase"/>
</dbReference>
<reference evidence="9 11" key="2">
    <citation type="journal article" date="2017" name="Infect. Genet. Evol.">
        <title>The new phylogeny of the genus Mycobacterium: The old and the news.</title>
        <authorList>
            <person name="Tortoli E."/>
            <person name="Fedrizzi T."/>
            <person name="Meehan C.J."/>
            <person name="Trovato A."/>
            <person name="Grottola A."/>
            <person name="Giacobazzi E."/>
            <person name="Serpini G.F."/>
            <person name="Tagliazucchi S."/>
            <person name="Fabio A."/>
            <person name="Bettua C."/>
            <person name="Bertorelli R."/>
            <person name="Frascaro F."/>
            <person name="De Sanctis V."/>
            <person name="Pecorari M."/>
            <person name="Jousson O."/>
            <person name="Segata N."/>
            <person name="Cirillo D.M."/>
        </authorList>
    </citation>
    <scope>NUCLEOTIDE SEQUENCE [LARGE SCALE GENOMIC DNA]</scope>
    <source>
        <strain evidence="9 11">NCTC 12882</strain>
    </source>
</reference>
<dbReference type="PROSITE" id="PS00862">
    <property type="entry name" value="OX2_COVAL_FAD"/>
    <property type="match status" value="1"/>
</dbReference>
<dbReference type="PANTHER" id="PTHR42973">
    <property type="entry name" value="BINDING OXIDOREDUCTASE, PUTATIVE (AFU_ORTHOLOGUE AFUA_1G17690)-RELATED"/>
    <property type="match status" value="1"/>
</dbReference>
<comment type="similarity">
    <text evidence="2">Belongs to the oxygen-dependent FAD-linked oxidoreductase family.</text>
</comment>
<dbReference type="EMBL" id="PDKV01000004">
    <property type="protein sequence ID" value="PIB80005.1"/>
    <property type="molecule type" value="Genomic_DNA"/>
</dbReference>
<evidence type="ECO:0000256" key="2">
    <source>
        <dbReference type="ARBA" id="ARBA00005466"/>
    </source>
</evidence>
<dbReference type="GO" id="GO:0016491">
    <property type="term" value="F:oxidoreductase activity"/>
    <property type="evidence" value="ECO:0007669"/>
    <property type="project" value="UniProtKB-KW"/>
</dbReference>
<comment type="caution">
    <text evidence="8">The sequence shown here is derived from an EMBL/GenBank/DDBJ whole genome shotgun (WGS) entry which is preliminary data.</text>
</comment>
<proteinExistence type="inferred from homology"/>
<evidence type="ECO:0000256" key="6">
    <source>
        <dbReference type="SAM" id="MobiDB-lite"/>
    </source>
</evidence>